<organism evidence="2 3">
    <name type="scientific">Salibacterium salarium</name>
    <dbReference type="NCBI Taxonomy" id="284579"/>
    <lineage>
        <taxon>Bacteria</taxon>
        <taxon>Bacillati</taxon>
        <taxon>Bacillota</taxon>
        <taxon>Bacilli</taxon>
        <taxon>Bacillales</taxon>
        <taxon>Bacillaceae</taxon>
    </lineage>
</organism>
<dbReference type="PANTHER" id="PTHR45138">
    <property type="entry name" value="REGULATORY COMPONENTS OF SENSORY TRANSDUCTION SYSTEM"/>
    <property type="match status" value="1"/>
</dbReference>
<dbReference type="InterPro" id="IPR029787">
    <property type="entry name" value="Nucleotide_cyclase"/>
</dbReference>
<dbReference type="Pfam" id="PF00990">
    <property type="entry name" value="GGDEF"/>
    <property type="match status" value="1"/>
</dbReference>
<dbReference type="AlphaFoldDB" id="A0A3R9Q3N3"/>
<accession>A0A3R9Q3N3</accession>
<protein>
    <submittedName>
        <fullName evidence="2">Sensor domain-containing diguanylate cyclase</fullName>
    </submittedName>
</protein>
<comment type="caution">
    <text evidence="2">The sequence shown here is derived from an EMBL/GenBank/DDBJ whole genome shotgun (WGS) entry which is preliminary data.</text>
</comment>
<dbReference type="InterPro" id="IPR050469">
    <property type="entry name" value="Diguanylate_Cyclase"/>
</dbReference>
<feature type="domain" description="GGDEF" evidence="1">
    <location>
        <begin position="464"/>
        <end position="592"/>
    </location>
</feature>
<dbReference type="EMBL" id="RBVX01000011">
    <property type="protein sequence ID" value="RSL32932.1"/>
    <property type="molecule type" value="Genomic_DNA"/>
</dbReference>
<dbReference type="OrthoDB" id="9759607at2"/>
<evidence type="ECO:0000259" key="1">
    <source>
        <dbReference type="PROSITE" id="PS50887"/>
    </source>
</evidence>
<dbReference type="Gene3D" id="3.30.450.40">
    <property type="match status" value="2"/>
</dbReference>
<dbReference type="Proteomes" id="UP000275076">
    <property type="component" value="Unassembled WGS sequence"/>
</dbReference>
<dbReference type="SUPFAM" id="SSF55073">
    <property type="entry name" value="Nucleotide cyclase"/>
    <property type="match status" value="1"/>
</dbReference>
<name>A0A3R9Q3N3_9BACI</name>
<dbReference type="Gene3D" id="3.30.70.270">
    <property type="match status" value="1"/>
</dbReference>
<dbReference type="CDD" id="cd01949">
    <property type="entry name" value="GGDEF"/>
    <property type="match status" value="1"/>
</dbReference>
<keyword evidence="3" id="KW-1185">Reference proteome</keyword>
<gene>
    <name evidence="2" type="ORF">D7Z54_12970</name>
</gene>
<proteinExistence type="predicted"/>
<evidence type="ECO:0000313" key="2">
    <source>
        <dbReference type="EMBL" id="RSL32932.1"/>
    </source>
</evidence>
<dbReference type="GO" id="GO:0052621">
    <property type="term" value="F:diguanylate cyclase activity"/>
    <property type="evidence" value="ECO:0007669"/>
    <property type="project" value="TreeGrafter"/>
</dbReference>
<evidence type="ECO:0000313" key="3">
    <source>
        <dbReference type="Proteomes" id="UP000275076"/>
    </source>
</evidence>
<dbReference type="PROSITE" id="PS50887">
    <property type="entry name" value="GGDEF"/>
    <property type="match status" value="1"/>
</dbReference>
<sequence>MNSDIFLAEKEVQYRQMWENILPGEDMSMLLGPCIIYLKDDYDNILSTYHTGDVPDVFKQQQTGAVEAVKNMNVNVWEEKEIPLSNQRDWKAGVIVVEEHTEPRVLETFLITLTPSLKRWLTDKEINQHNIAAQKRNDLMIQVTKKFHSSMKADAVLKEIVKALEFIYPSSRITLHLAQDWEVHTDLAHIDCSFGFHNLNETMKQTYLVGQMQVEETNNADISVVYIPLRGKQGVYGVLSMEASRTLVKDKKEREYIKTLADTGGNALENAELYQQSRTLIKDLQLINETSHILNSNLKLEETVQSMDQQIKQFIPESQIGFILIDDVRNVRILNDSYFKGSEQLETIYRVMDRFEHGHDSIFVSDLNNESSYDFSGHRSMMTGPMKQSGELKGAVIVLSEIPNAFTFHQFKLMQSLIHHSTLAFMNAILHETLEKLVITDHLTKLHSRHHLDKCVRESLHNEEQGTFLLFDIDNFKNINDSYGHQIGDRIIIQVGRIIEENIRSGDVAARWGGEELAVYLPQADAEDGEEVAGRIVKNVEESSDPAITVSCGAATWSLKQTMTLDDLFHRADQALYQAKRSGKNKVVRELEY</sequence>
<dbReference type="InterPro" id="IPR029016">
    <property type="entry name" value="GAF-like_dom_sf"/>
</dbReference>
<dbReference type="SMART" id="SM00267">
    <property type="entry name" value="GGDEF"/>
    <property type="match status" value="1"/>
</dbReference>
<dbReference type="RefSeq" id="WP_125556282.1">
    <property type="nucleotide sequence ID" value="NZ_RBVX01000011.1"/>
</dbReference>
<dbReference type="GO" id="GO:0005886">
    <property type="term" value="C:plasma membrane"/>
    <property type="evidence" value="ECO:0007669"/>
    <property type="project" value="TreeGrafter"/>
</dbReference>
<dbReference type="GO" id="GO:0043709">
    <property type="term" value="P:cell adhesion involved in single-species biofilm formation"/>
    <property type="evidence" value="ECO:0007669"/>
    <property type="project" value="TreeGrafter"/>
</dbReference>
<dbReference type="PANTHER" id="PTHR45138:SF9">
    <property type="entry name" value="DIGUANYLATE CYCLASE DGCM-RELATED"/>
    <property type="match status" value="1"/>
</dbReference>
<dbReference type="NCBIfam" id="TIGR00254">
    <property type="entry name" value="GGDEF"/>
    <property type="match status" value="1"/>
</dbReference>
<dbReference type="SUPFAM" id="SSF55781">
    <property type="entry name" value="GAF domain-like"/>
    <property type="match status" value="2"/>
</dbReference>
<dbReference type="InterPro" id="IPR043128">
    <property type="entry name" value="Rev_trsase/Diguanyl_cyclase"/>
</dbReference>
<dbReference type="InterPro" id="IPR000160">
    <property type="entry name" value="GGDEF_dom"/>
</dbReference>
<reference evidence="2 3" key="1">
    <citation type="submission" date="2018-10" db="EMBL/GenBank/DDBJ databases">
        <title>Draft genome sequence of Bacillus salarius IM0101, isolated from a hypersaline soil in Inner Mongolia, China.</title>
        <authorList>
            <person name="Yamprayoonswat W."/>
            <person name="Boonvisut S."/>
            <person name="Jumpathong W."/>
            <person name="Sittihan S."/>
            <person name="Ruangsuj P."/>
            <person name="Wanthongcharoen S."/>
            <person name="Thongpramul N."/>
            <person name="Pimmason S."/>
            <person name="Yu B."/>
            <person name="Yasawong M."/>
        </authorList>
    </citation>
    <scope>NUCLEOTIDE SEQUENCE [LARGE SCALE GENOMIC DNA]</scope>
    <source>
        <strain evidence="2 3">IM0101</strain>
    </source>
</reference>
<dbReference type="GO" id="GO:1902201">
    <property type="term" value="P:negative regulation of bacterial-type flagellum-dependent cell motility"/>
    <property type="evidence" value="ECO:0007669"/>
    <property type="project" value="TreeGrafter"/>
</dbReference>
<dbReference type="FunFam" id="3.30.70.270:FF:000001">
    <property type="entry name" value="Diguanylate cyclase domain protein"/>
    <property type="match status" value="1"/>
</dbReference>